<sequence>MTERKYDLVVLGATGYTGQYVAEEVGRIVEKQPSLTYAFAGRNKEKLERTLETARANTGLDLAKAELLVVDVNDEESLKKMAAQTKVVINCVGLKLTSFFMQYRYYGLKVVKACVEEGANHVDISGEPQYLEQAQLEYSEAAREAGVHVVGSCGFDSIPADLGTTFLQEVFPGDVNSVEAVVTMDDDSEGKASINFTTMECAVLGLTHSKELKGLRKKLFTTPLPKPSFKPEPRGKLFHSDEAKRWCVPNMASDHSVVMRTQRILYEKEQMRPTQFKVYFGMTRLNAVLSIFFGILFYILTKISFTRSLLLKYPEFFTGGVVTRQGPRRSDLTGLKFLVVLTGKGWDRKLEDPAQQHTEPPNVTKTVRVKGPDPGYFGTAILITQSALTILEEKDKLPQEGGVFPPGAAFLKTSLRQRLEKKGIQFTVDE</sequence>
<keyword evidence="2" id="KW-1133">Transmembrane helix</keyword>
<dbReference type="GO" id="GO:0009247">
    <property type="term" value="P:glycolipid biosynthetic process"/>
    <property type="evidence" value="ECO:0007669"/>
    <property type="project" value="TreeGrafter"/>
</dbReference>
<keyword evidence="2" id="KW-0472">Membrane</keyword>
<dbReference type="SUPFAM" id="SSF51735">
    <property type="entry name" value="NAD(P)-binding Rossmann-fold domains"/>
    <property type="match status" value="1"/>
</dbReference>
<evidence type="ECO:0000313" key="4">
    <source>
        <dbReference type="EMBL" id="JAI66773.1"/>
    </source>
</evidence>
<evidence type="ECO:0000259" key="3">
    <source>
        <dbReference type="Pfam" id="PF03435"/>
    </source>
</evidence>
<dbReference type="AlphaFoldDB" id="A0A0P4WIK0"/>
<dbReference type="FunFam" id="3.40.50.720:FF:000178">
    <property type="entry name" value="Saccharopine dehydrogenase-like oxidoreductase"/>
    <property type="match status" value="1"/>
</dbReference>
<dbReference type="GO" id="GO:0005811">
    <property type="term" value="C:lipid droplet"/>
    <property type="evidence" value="ECO:0007669"/>
    <property type="project" value="TreeGrafter"/>
</dbReference>
<dbReference type="GO" id="GO:0005886">
    <property type="term" value="C:plasma membrane"/>
    <property type="evidence" value="ECO:0007669"/>
    <property type="project" value="TreeGrafter"/>
</dbReference>
<feature type="domain" description="Saccharopine dehydrogenase NADP binding" evidence="3">
    <location>
        <begin position="9"/>
        <end position="150"/>
    </location>
</feature>
<dbReference type="Pfam" id="PF03435">
    <property type="entry name" value="Sacchrp_dh_NADP"/>
    <property type="match status" value="1"/>
</dbReference>
<accession>A0A0P4WIK0</accession>
<dbReference type="EMBL" id="GDRN01046595">
    <property type="protein sequence ID" value="JAI66773.1"/>
    <property type="molecule type" value="Transcribed_RNA"/>
</dbReference>
<reference evidence="4" key="1">
    <citation type="submission" date="2015-09" db="EMBL/GenBank/DDBJ databases">
        <title>Scylla olivacea transcriptome.</title>
        <authorList>
            <person name="Ikhwanuddin M."/>
        </authorList>
    </citation>
    <scope>NUCLEOTIDE SEQUENCE</scope>
</reference>
<dbReference type="Gene3D" id="3.40.50.720">
    <property type="entry name" value="NAD(P)-binding Rossmann-like Domain"/>
    <property type="match status" value="1"/>
</dbReference>
<evidence type="ECO:0000256" key="2">
    <source>
        <dbReference type="SAM" id="Phobius"/>
    </source>
</evidence>
<organism evidence="4">
    <name type="scientific">Scylla olivacea</name>
    <name type="common">Orange mud crab</name>
    <name type="synonym">Cancer olivacea</name>
    <dbReference type="NCBI Taxonomy" id="85551"/>
    <lineage>
        <taxon>Eukaryota</taxon>
        <taxon>Metazoa</taxon>
        <taxon>Ecdysozoa</taxon>
        <taxon>Arthropoda</taxon>
        <taxon>Crustacea</taxon>
        <taxon>Multicrustacea</taxon>
        <taxon>Malacostraca</taxon>
        <taxon>Eumalacostraca</taxon>
        <taxon>Eucarida</taxon>
        <taxon>Decapoda</taxon>
        <taxon>Pleocyemata</taxon>
        <taxon>Brachyura</taxon>
        <taxon>Eubrachyura</taxon>
        <taxon>Portunoidea</taxon>
        <taxon>Portunidae</taxon>
        <taxon>Portuninae</taxon>
        <taxon>Scylla</taxon>
    </lineage>
</organism>
<dbReference type="InterPro" id="IPR051276">
    <property type="entry name" value="Saccharopine_DH-like_oxidrdct"/>
</dbReference>
<proteinExistence type="inferred from homology"/>
<dbReference type="PANTHER" id="PTHR12286:SF5">
    <property type="entry name" value="SACCHAROPINE DEHYDROGENASE-LIKE OXIDOREDUCTASE"/>
    <property type="match status" value="1"/>
</dbReference>
<feature type="transmembrane region" description="Helical" evidence="2">
    <location>
        <begin position="278"/>
        <end position="300"/>
    </location>
</feature>
<keyword evidence="2" id="KW-0812">Transmembrane</keyword>
<protein>
    <recommendedName>
        <fullName evidence="3">Saccharopine dehydrogenase NADP binding domain-containing protein</fullName>
    </recommendedName>
</protein>
<dbReference type="InterPro" id="IPR036291">
    <property type="entry name" value="NAD(P)-bd_dom_sf"/>
</dbReference>
<comment type="similarity">
    <text evidence="1">Belongs to the saccharopine dehydrogenase family.</text>
</comment>
<evidence type="ECO:0000256" key="1">
    <source>
        <dbReference type="ARBA" id="ARBA00038048"/>
    </source>
</evidence>
<dbReference type="PANTHER" id="PTHR12286">
    <property type="entry name" value="SACCHAROPINE DEHYDROGENASE-LIKE OXIDOREDUCTASE"/>
    <property type="match status" value="1"/>
</dbReference>
<dbReference type="GO" id="GO:0005739">
    <property type="term" value="C:mitochondrion"/>
    <property type="evidence" value="ECO:0007669"/>
    <property type="project" value="TreeGrafter"/>
</dbReference>
<name>A0A0P4WIK0_SCYOL</name>
<dbReference type="InterPro" id="IPR005097">
    <property type="entry name" value="Sacchrp_dh_NADP-bd"/>
</dbReference>